<evidence type="ECO:0000313" key="8">
    <source>
        <dbReference type="Proteomes" id="UP000015453"/>
    </source>
</evidence>
<feature type="coiled-coil region" evidence="3">
    <location>
        <begin position="365"/>
        <end position="459"/>
    </location>
</feature>
<dbReference type="Gene3D" id="3.30.70.2890">
    <property type="entry name" value="XS domain"/>
    <property type="match status" value="1"/>
</dbReference>
<reference evidence="7 8" key="1">
    <citation type="journal article" date="2013" name="BMC Genomics">
        <title>The miniature genome of a carnivorous plant Genlisea aurea contains a low number of genes and short non-coding sequences.</title>
        <authorList>
            <person name="Leushkin E.V."/>
            <person name="Sutormin R.A."/>
            <person name="Nabieva E.R."/>
            <person name="Penin A.A."/>
            <person name="Kondrashov A.S."/>
            <person name="Logacheva M.D."/>
        </authorList>
    </citation>
    <scope>NUCLEOTIDE SEQUENCE [LARGE SCALE GENOMIC DNA]</scope>
</reference>
<dbReference type="CDD" id="cd12266">
    <property type="entry name" value="RRM_like_XS"/>
    <property type="match status" value="1"/>
</dbReference>
<accession>S8CAJ7</accession>
<evidence type="ECO:0000256" key="3">
    <source>
        <dbReference type="SAM" id="Coils"/>
    </source>
</evidence>
<feature type="non-terminal residue" evidence="7">
    <location>
        <position position="1"/>
    </location>
</feature>
<name>S8CAJ7_9LAMI</name>
<dbReference type="PANTHER" id="PTHR21596:SF65">
    <property type="entry name" value="PROTEIN INVOLVED IN DE NOVO 2-RELATED"/>
    <property type="match status" value="1"/>
</dbReference>
<evidence type="ECO:0000259" key="4">
    <source>
        <dbReference type="Pfam" id="PF03468"/>
    </source>
</evidence>
<dbReference type="Pfam" id="PF03468">
    <property type="entry name" value="XS"/>
    <property type="match status" value="1"/>
</dbReference>
<dbReference type="GO" id="GO:0080188">
    <property type="term" value="P:gene silencing by siRNA-directed DNA methylation"/>
    <property type="evidence" value="ECO:0007669"/>
    <property type="project" value="InterPro"/>
</dbReference>
<dbReference type="PANTHER" id="PTHR21596">
    <property type="entry name" value="RIBONUCLEASE P SUBUNIT P38"/>
    <property type="match status" value="1"/>
</dbReference>
<gene>
    <name evidence="7" type="ORF">M569_13419</name>
</gene>
<keyword evidence="8" id="KW-1185">Reference proteome</keyword>
<feature type="domain" description="XS" evidence="4">
    <location>
        <begin position="109"/>
        <end position="220"/>
    </location>
</feature>
<evidence type="ECO:0000259" key="5">
    <source>
        <dbReference type="Pfam" id="PF03469"/>
    </source>
</evidence>
<keyword evidence="2" id="KW-0943">RNA-mediated gene silencing</keyword>
<evidence type="ECO:0000259" key="6">
    <source>
        <dbReference type="Pfam" id="PF03470"/>
    </source>
</evidence>
<keyword evidence="1 3" id="KW-0175">Coiled coil</keyword>
<dbReference type="InterPro" id="IPR005381">
    <property type="entry name" value="Znf-XS_domain"/>
</dbReference>
<feature type="domain" description="Zinc finger-XS" evidence="6">
    <location>
        <begin position="37"/>
        <end position="79"/>
    </location>
</feature>
<protein>
    <recommendedName>
        <fullName evidence="9">XH/XS domain-containing protein</fullName>
    </recommendedName>
</protein>
<organism evidence="7 8">
    <name type="scientific">Genlisea aurea</name>
    <dbReference type="NCBI Taxonomy" id="192259"/>
    <lineage>
        <taxon>Eukaryota</taxon>
        <taxon>Viridiplantae</taxon>
        <taxon>Streptophyta</taxon>
        <taxon>Embryophyta</taxon>
        <taxon>Tracheophyta</taxon>
        <taxon>Spermatophyta</taxon>
        <taxon>Magnoliopsida</taxon>
        <taxon>eudicotyledons</taxon>
        <taxon>Gunneridae</taxon>
        <taxon>Pentapetalae</taxon>
        <taxon>asterids</taxon>
        <taxon>lamiids</taxon>
        <taxon>Lamiales</taxon>
        <taxon>Lentibulariaceae</taxon>
        <taxon>Genlisea</taxon>
    </lineage>
</organism>
<dbReference type="AlphaFoldDB" id="S8CAJ7"/>
<dbReference type="InterPro" id="IPR005379">
    <property type="entry name" value="FDM1-5/IDN2_XH"/>
</dbReference>
<sequence length="626" mass="72514">EDSDISDSETKEYEEKIYEEMKNGKHMVRVSDEAFSCPFCSKKRKRDFQYKDLLQHASAIGTQGSQKRSSLEKASHLALLKYLQNEIAADNGAPKPSLETDALADQDREEMFVWPWIGIIVNIPTEFKDGRFVGNSGSKLRDQLASKGFNPIRVRPLWNYQGHSGTATVEFRKDWSGFGNAMAFEKEYEANHHGKKDWIAKDEKKSDLYAWAARADDYNSNSIIGEHLRKIGDLRTVSDIMEEESRKTNQLVGNLTNVIEAKKMCIQEMENKFQETETSLSELVSEKDKLHQAYNEEMKRIEASARDHFKKIFSDHEKMKFQLEAQKKDLELRGQELQKREAHNEIEKKRLSEDLEQNAVENCSLQAAAEEERKANETAMSLAEKHKKEQEVLHTKIIDLEKKLDAKQALELELAQLRGKAEVMKHMEDGGNVEVLKQVDELQKQLREKEQDLEIADASYQDLVVHDFKKNTELQEARKELVAKYVTANSHIGRKKMGDLDYKPFHESMKRKYSGAEAEEKATELHKLWEEYLRDPGWHPFNVVLVDGKEQRVFKEGDEKLRELRDHYDEDIYTAVVTCLREINENNASGGYVVSVLWNDRENREASLSEGIEVLVNHWKELKQQK</sequence>
<dbReference type="Proteomes" id="UP000015453">
    <property type="component" value="Unassembled WGS sequence"/>
</dbReference>
<evidence type="ECO:0008006" key="9">
    <source>
        <dbReference type="Google" id="ProtNLM"/>
    </source>
</evidence>
<feature type="domain" description="Factor of DNA methylation 1-5/IDN2" evidence="5">
    <location>
        <begin position="495"/>
        <end position="624"/>
    </location>
</feature>
<evidence type="ECO:0000256" key="2">
    <source>
        <dbReference type="ARBA" id="ARBA00023158"/>
    </source>
</evidence>
<dbReference type="EMBL" id="AUSU01006895">
    <property type="protein sequence ID" value="EPS61376.1"/>
    <property type="molecule type" value="Genomic_DNA"/>
</dbReference>
<dbReference type="Pfam" id="PF03469">
    <property type="entry name" value="XH"/>
    <property type="match status" value="1"/>
</dbReference>
<comment type="caution">
    <text evidence="7">The sequence shown here is derived from an EMBL/GenBank/DDBJ whole genome shotgun (WGS) entry which is preliminary data.</text>
</comment>
<proteinExistence type="predicted"/>
<dbReference type="InterPro" id="IPR045177">
    <property type="entry name" value="FDM1-5/IDN2"/>
</dbReference>
<dbReference type="Pfam" id="PF03470">
    <property type="entry name" value="zf-XS"/>
    <property type="match status" value="1"/>
</dbReference>
<dbReference type="OrthoDB" id="1892195at2759"/>
<dbReference type="InterPro" id="IPR005380">
    <property type="entry name" value="XS_domain"/>
</dbReference>
<dbReference type="InterPro" id="IPR038588">
    <property type="entry name" value="XS_domain_sf"/>
</dbReference>
<evidence type="ECO:0000313" key="7">
    <source>
        <dbReference type="EMBL" id="EPS61376.1"/>
    </source>
</evidence>
<evidence type="ECO:0000256" key="1">
    <source>
        <dbReference type="ARBA" id="ARBA00023054"/>
    </source>
</evidence>
<feature type="non-terminal residue" evidence="7">
    <location>
        <position position="626"/>
    </location>
</feature>